<keyword evidence="2" id="KW-1185">Reference proteome</keyword>
<proteinExistence type="predicted"/>
<comment type="caution">
    <text evidence="1">The sequence shown here is derived from an EMBL/GenBank/DDBJ whole genome shotgun (WGS) entry which is preliminary data.</text>
</comment>
<dbReference type="EMBL" id="JABBGM010000003">
    <property type="protein sequence ID" value="NML93801.1"/>
    <property type="molecule type" value="Genomic_DNA"/>
</dbReference>
<dbReference type="RefSeq" id="WP_169493064.1">
    <property type="nucleotide sequence ID" value="NZ_JABBGM010000003.1"/>
</dbReference>
<sequence>MATVTGGDRIAEVLREYGAKLGHLTETRVGFLENATYPDGTPVAMVAALNNFGAPEAGIPARPFFTNMVREKSSTWGESFAAVLRANEGDTGKAMPLMGAGIAGQLREAIVQGAGPANSPVTDLLFQRFPMGGQTFDDVQQARRDVRAGVTAPAKKPLSWTGHMLASVDHEEAA</sequence>
<protein>
    <submittedName>
        <fullName evidence="1">Uncharacterized protein</fullName>
    </submittedName>
</protein>
<organism evidence="1 2">
    <name type="scientific">Novosphingobium olei</name>
    <dbReference type="NCBI Taxonomy" id="2728851"/>
    <lineage>
        <taxon>Bacteria</taxon>
        <taxon>Pseudomonadati</taxon>
        <taxon>Pseudomonadota</taxon>
        <taxon>Alphaproteobacteria</taxon>
        <taxon>Sphingomonadales</taxon>
        <taxon>Sphingomonadaceae</taxon>
        <taxon>Novosphingobium</taxon>
    </lineage>
</organism>
<evidence type="ECO:0000313" key="1">
    <source>
        <dbReference type="EMBL" id="NML93801.1"/>
    </source>
</evidence>
<evidence type="ECO:0000313" key="2">
    <source>
        <dbReference type="Proteomes" id="UP000583556"/>
    </source>
</evidence>
<accession>A0A7Y0G947</accession>
<gene>
    <name evidence="1" type="ORF">HHL27_08990</name>
</gene>
<dbReference type="Proteomes" id="UP000583556">
    <property type="component" value="Unassembled WGS sequence"/>
</dbReference>
<dbReference type="AlphaFoldDB" id="A0A7Y0G947"/>
<name>A0A7Y0G947_9SPHN</name>
<reference evidence="1 2" key="1">
    <citation type="submission" date="2020-04" db="EMBL/GenBank/DDBJ databases">
        <title>Novosphingobium sp. TW-4 isolated from soil.</title>
        <authorList>
            <person name="Dahal R.H."/>
            <person name="Chaudhary D.K."/>
        </authorList>
    </citation>
    <scope>NUCLEOTIDE SEQUENCE [LARGE SCALE GENOMIC DNA]</scope>
    <source>
        <strain evidence="1 2">TW-4</strain>
    </source>
</reference>